<dbReference type="InterPro" id="IPR027417">
    <property type="entry name" value="P-loop_NTPase"/>
</dbReference>
<protein>
    <submittedName>
        <fullName evidence="9">Heparan sulfate 2-O-sulfotransferase pipe</fullName>
    </submittedName>
</protein>
<keyword evidence="8" id="KW-0325">Glycoprotein</keyword>
<comment type="caution">
    <text evidence="9">The sequence shown here is derived from an EMBL/GenBank/DDBJ whole genome shotgun (WGS) entry which is preliminary data.</text>
</comment>
<evidence type="ECO:0000256" key="6">
    <source>
        <dbReference type="ARBA" id="ARBA00023034"/>
    </source>
</evidence>
<keyword evidence="10" id="KW-1185">Reference proteome</keyword>
<dbReference type="STRING" id="6689.A0A423SBT3"/>
<dbReference type="AlphaFoldDB" id="A0A423SBT3"/>
<gene>
    <name evidence="9" type="ORF">C7M84_020519</name>
</gene>
<evidence type="ECO:0000313" key="9">
    <source>
        <dbReference type="EMBL" id="ROT61671.1"/>
    </source>
</evidence>
<dbReference type="InterPro" id="IPR007734">
    <property type="entry name" value="Heparan_SO4_2-O-STrfase"/>
</dbReference>
<comment type="subcellular location">
    <subcellularLocation>
        <location evidence="1">Golgi apparatus membrane</location>
        <topology evidence="1">Single-pass type II membrane protein</topology>
    </subcellularLocation>
</comment>
<evidence type="ECO:0000313" key="10">
    <source>
        <dbReference type="Proteomes" id="UP000283509"/>
    </source>
</evidence>
<keyword evidence="6" id="KW-0333">Golgi apparatus</keyword>
<evidence type="ECO:0000256" key="8">
    <source>
        <dbReference type="ARBA" id="ARBA00023180"/>
    </source>
</evidence>
<keyword evidence="3" id="KW-0812">Transmembrane</keyword>
<name>A0A423SBT3_PENVA</name>
<dbReference type="SUPFAM" id="SSF52540">
    <property type="entry name" value="P-loop containing nucleoside triphosphate hydrolases"/>
    <property type="match status" value="1"/>
</dbReference>
<reference evidence="9 10" key="2">
    <citation type="submission" date="2019-01" db="EMBL/GenBank/DDBJ databases">
        <title>The decoding of complex shrimp genome reveals the adaptation for benthos swimmer, frequently molting mechanism and breeding impact on genome.</title>
        <authorList>
            <person name="Sun Y."/>
            <person name="Gao Y."/>
            <person name="Yu Y."/>
        </authorList>
    </citation>
    <scope>NUCLEOTIDE SEQUENCE [LARGE SCALE GENOMIC DNA]</scope>
    <source>
        <tissue evidence="9">Muscle</tissue>
    </source>
</reference>
<dbReference type="GO" id="GO:0000139">
    <property type="term" value="C:Golgi membrane"/>
    <property type="evidence" value="ECO:0007669"/>
    <property type="project" value="UniProtKB-SubCell"/>
</dbReference>
<sequence>MGRFLQELLTYPMPSLGTLGKVSPLSFVDQQQDFPGTLAPGIPGIVSVAKAQFWPSRSEGDAGDGRRETISSTRLSSHLGFVHISSLVYNQRLLNHGEQLELVENLTGALRAAPTHTLSYDRHLYYTNFTELGSVAPVYVNIVRDPVERFISSFYYRRSQERLNRIPAQGRTATPSPKWLNRTVEQCVLAGDHECAFQPGDEKEMMLTYFCGHHDFCR</sequence>
<dbReference type="OrthoDB" id="10019582at2759"/>
<dbReference type="GO" id="GO:0008146">
    <property type="term" value="F:sulfotransferase activity"/>
    <property type="evidence" value="ECO:0007669"/>
    <property type="project" value="InterPro"/>
</dbReference>
<keyword evidence="5" id="KW-1133">Transmembrane helix</keyword>
<proteinExistence type="predicted"/>
<dbReference type="Gene3D" id="3.40.50.300">
    <property type="entry name" value="P-loop containing nucleotide triphosphate hydrolases"/>
    <property type="match status" value="1"/>
</dbReference>
<accession>A0A423SBT3</accession>
<evidence type="ECO:0000256" key="3">
    <source>
        <dbReference type="ARBA" id="ARBA00022692"/>
    </source>
</evidence>
<keyword evidence="4" id="KW-0735">Signal-anchor</keyword>
<evidence type="ECO:0000256" key="7">
    <source>
        <dbReference type="ARBA" id="ARBA00023136"/>
    </source>
</evidence>
<reference evidence="9 10" key="1">
    <citation type="submission" date="2018-04" db="EMBL/GenBank/DDBJ databases">
        <authorList>
            <person name="Zhang X."/>
            <person name="Yuan J."/>
            <person name="Li F."/>
            <person name="Xiang J."/>
        </authorList>
    </citation>
    <scope>NUCLEOTIDE SEQUENCE [LARGE SCALE GENOMIC DNA]</scope>
    <source>
        <tissue evidence="9">Muscle</tissue>
    </source>
</reference>
<keyword evidence="7" id="KW-0472">Membrane</keyword>
<dbReference type="PANTHER" id="PTHR12129:SF15">
    <property type="entry name" value="URONYL 2-SULFOTRANSFERASE"/>
    <property type="match status" value="1"/>
</dbReference>
<dbReference type="EMBL" id="QCYY01004036">
    <property type="protein sequence ID" value="ROT61671.1"/>
    <property type="molecule type" value="Genomic_DNA"/>
</dbReference>
<dbReference type="PANTHER" id="PTHR12129">
    <property type="entry name" value="HEPARAN SULFATE 2-O-SULFOTRANSFERASE"/>
    <property type="match status" value="1"/>
</dbReference>
<organism evidence="9 10">
    <name type="scientific">Penaeus vannamei</name>
    <name type="common">Whiteleg shrimp</name>
    <name type="synonym">Litopenaeus vannamei</name>
    <dbReference type="NCBI Taxonomy" id="6689"/>
    <lineage>
        <taxon>Eukaryota</taxon>
        <taxon>Metazoa</taxon>
        <taxon>Ecdysozoa</taxon>
        <taxon>Arthropoda</taxon>
        <taxon>Crustacea</taxon>
        <taxon>Multicrustacea</taxon>
        <taxon>Malacostraca</taxon>
        <taxon>Eumalacostraca</taxon>
        <taxon>Eucarida</taxon>
        <taxon>Decapoda</taxon>
        <taxon>Dendrobranchiata</taxon>
        <taxon>Penaeoidea</taxon>
        <taxon>Penaeidae</taxon>
        <taxon>Penaeus</taxon>
    </lineage>
</organism>
<evidence type="ECO:0000256" key="2">
    <source>
        <dbReference type="ARBA" id="ARBA00022679"/>
    </source>
</evidence>
<dbReference type="Proteomes" id="UP000283509">
    <property type="component" value="Unassembled WGS sequence"/>
</dbReference>
<evidence type="ECO:0000256" key="5">
    <source>
        <dbReference type="ARBA" id="ARBA00022989"/>
    </source>
</evidence>
<evidence type="ECO:0000256" key="4">
    <source>
        <dbReference type="ARBA" id="ARBA00022968"/>
    </source>
</evidence>
<evidence type="ECO:0000256" key="1">
    <source>
        <dbReference type="ARBA" id="ARBA00004323"/>
    </source>
</evidence>
<keyword evidence="2 9" id="KW-0808">Transferase</keyword>